<dbReference type="InterPro" id="IPR003691">
    <property type="entry name" value="FluC"/>
</dbReference>
<evidence type="ECO:0000313" key="11">
    <source>
        <dbReference type="Proteomes" id="UP000276215"/>
    </source>
</evidence>
<comment type="similarity">
    <text evidence="7">Belongs to the fluoride channel Fluc/FEX (TC 1.A.43) family.</text>
</comment>
<comment type="function">
    <text evidence="1">Fluoride channel required for the rapid expulsion of cytoplasmic fluoride.</text>
</comment>
<evidence type="ECO:0008006" key="12">
    <source>
        <dbReference type="Google" id="ProtNLM"/>
    </source>
</evidence>
<evidence type="ECO:0000256" key="9">
    <source>
        <dbReference type="SAM" id="Phobius"/>
    </source>
</evidence>
<dbReference type="PANTHER" id="PTHR28259:SF1">
    <property type="entry name" value="FLUORIDE EXPORT PROTEIN 1-RELATED"/>
    <property type="match status" value="1"/>
</dbReference>
<dbReference type="Proteomes" id="UP000276215">
    <property type="component" value="Unassembled WGS sequence"/>
</dbReference>
<feature type="transmembrane region" description="Helical" evidence="9">
    <location>
        <begin position="267"/>
        <end position="285"/>
    </location>
</feature>
<dbReference type="OrthoDB" id="409792at2759"/>
<organism evidence="10 11">
    <name type="scientific">Choiromyces venosus 120613-1</name>
    <dbReference type="NCBI Taxonomy" id="1336337"/>
    <lineage>
        <taxon>Eukaryota</taxon>
        <taxon>Fungi</taxon>
        <taxon>Dikarya</taxon>
        <taxon>Ascomycota</taxon>
        <taxon>Pezizomycotina</taxon>
        <taxon>Pezizomycetes</taxon>
        <taxon>Pezizales</taxon>
        <taxon>Tuberaceae</taxon>
        <taxon>Choiromyces</taxon>
    </lineage>
</organism>
<dbReference type="STRING" id="1336337.A0A3N4JRG4"/>
<dbReference type="Pfam" id="PF02537">
    <property type="entry name" value="CRCB"/>
    <property type="match status" value="2"/>
</dbReference>
<sequence length="403" mass="43469">MYNKGITRQPIAIPAYIIQIRHVDKNQKADLGSLHVTTTAPPPLDVSQPAFHLEDLPSRLPSPSTSSQKHPPPSNSFTHYLHLHTHLTLFSLLGTLTRLGLLHLTTYPSAPLPPLFWPQFAGSLIMGFLLEDKSLLFPTSTTPSTAKTSMPLYLGLTSGYCGSVTAFSSFMLGAFDELSNMGQSGRGRKRRDDVAAMLAYVIGTLAVSLAGLQVGAHLAVFARGVMPTSRRGAQVCRWIDILAMPLSLALWIAATLMSIFIKKWRGNVLLACVFSPPGAILRFWISRWGNPVRKSFPLGTFMVNMLGTAVLAGLLIGRYAHSGGGGDNTCGVLRGLGDGFCGCLTTVSTFVVEIRGLMTGHTYIYAGASIVVGLCLMILILGSYARSDMLEINGAVDFRYLPV</sequence>
<evidence type="ECO:0000256" key="1">
    <source>
        <dbReference type="ARBA" id="ARBA00002598"/>
    </source>
</evidence>
<keyword evidence="6 9" id="KW-0472">Membrane</keyword>
<proteinExistence type="inferred from homology"/>
<dbReference type="PANTHER" id="PTHR28259">
    <property type="entry name" value="FLUORIDE EXPORT PROTEIN 1-RELATED"/>
    <property type="match status" value="1"/>
</dbReference>
<evidence type="ECO:0000256" key="7">
    <source>
        <dbReference type="ARBA" id="ARBA00035120"/>
    </source>
</evidence>
<reference evidence="10 11" key="1">
    <citation type="journal article" date="2018" name="Nat. Ecol. Evol.">
        <title>Pezizomycetes genomes reveal the molecular basis of ectomycorrhizal truffle lifestyle.</title>
        <authorList>
            <person name="Murat C."/>
            <person name="Payen T."/>
            <person name="Noel B."/>
            <person name="Kuo A."/>
            <person name="Morin E."/>
            <person name="Chen J."/>
            <person name="Kohler A."/>
            <person name="Krizsan K."/>
            <person name="Balestrini R."/>
            <person name="Da Silva C."/>
            <person name="Montanini B."/>
            <person name="Hainaut M."/>
            <person name="Levati E."/>
            <person name="Barry K.W."/>
            <person name="Belfiori B."/>
            <person name="Cichocki N."/>
            <person name="Clum A."/>
            <person name="Dockter R.B."/>
            <person name="Fauchery L."/>
            <person name="Guy J."/>
            <person name="Iotti M."/>
            <person name="Le Tacon F."/>
            <person name="Lindquist E.A."/>
            <person name="Lipzen A."/>
            <person name="Malagnac F."/>
            <person name="Mello A."/>
            <person name="Molinier V."/>
            <person name="Miyauchi S."/>
            <person name="Poulain J."/>
            <person name="Riccioni C."/>
            <person name="Rubini A."/>
            <person name="Sitrit Y."/>
            <person name="Splivallo R."/>
            <person name="Traeger S."/>
            <person name="Wang M."/>
            <person name="Zifcakova L."/>
            <person name="Wipf D."/>
            <person name="Zambonelli A."/>
            <person name="Paolocci F."/>
            <person name="Nowrousian M."/>
            <person name="Ottonello S."/>
            <person name="Baldrian P."/>
            <person name="Spatafora J.W."/>
            <person name="Henrissat B."/>
            <person name="Nagy L.G."/>
            <person name="Aury J.M."/>
            <person name="Wincker P."/>
            <person name="Grigoriev I.V."/>
            <person name="Bonfante P."/>
            <person name="Martin F.M."/>
        </authorList>
    </citation>
    <scope>NUCLEOTIDE SEQUENCE [LARGE SCALE GENOMIC DNA]</scope>
    <source>
        <strain evidence="10 11">120613-1</strain>
    </source>
</reference>
<feature type="transmembrane region" description="Helical" evidence="9">
    <location>
        <begin position="297"/>
        <end position="320"/>
    </location>
</feature>
<feature type="transmembrane region" description="Helical" evidence="9">
    <location>
        <begin position="332"/>
        <end position="352"/>
    </location>
</feature>
<keyword evidence="5 9" id="KW-1133">Transmembrane helix</keyword>
<dbReference type="GO" id="GO:1903425">
    <property type="term" value="F:fluoride transmembrane transporter activity"/>
    <property type="evidence" value="ECO:0007669"/>
    <property type="project" value="TreeGrafter"/>
</dbReference>
<gene>
    <name evidence="10" type="ORF">L873DRAFT_1827821</name>
</gene>
<name>A0A3N4JRG4_9PEZI</name>
<evidence type="ECO:0000256" key="8">
    <source>
        <dbReference type="ARBA" id="ARBA00035585"/>
    </source>
</evidence>
<feature type="transmembrane region" description="Helical" evidence="9">
    <location>
        <begin position="195"/>
        <end position="220"/>
    </location>
</feature>
<keyword evidence="3" id="KW-1003">Cell membrane</keyword>
<comment type="catalytic activity">
    <reaction evidence="8">
        <text>fluoride(in) = fluoride(out)</text>
        <dbReference type="Rhea" id="RHEA:76159"/>
        <dbReference type="ChEBI" id="CHEBI:17051"/>
    </reaction>
    <physiologicalReaction direction="left-to-right" evidence="8">
        <dbReference type="Rhea" id="RHEA:76160"/>
    </physiologicalReaction>
</comment>
<evidence type="ECO:0000256" key="2">
    <source>
        <dbReference type="ARBA" id="ARBA00004651"/>
    </source>
</evidence>
<evidence type="ECO:0000256" key="6">
    <source>
        <dbReference type="ARBA" id="ARBA00023136"/>
    </source>
</evidence>
<dbReference type="GO" id="GO:0005886">
    <property type="term" value="C:plasma membrane"/>
    <property type="evidence" value="ECO:0007669"/>
    <property type="project" value="UniProtKB-SubCell"/>
</dbReference>
<feature type="transmembrane region" description="Helical" evidence="9">
    <location>
        <begin position="151"/>
        <end position="175"/>
    </location>
</feature>
<evidence type="ECO:0000313" key="10">
    <source>
        <dbReference type="EMBL" id="RPA99847.1"/>
    </source>
</evidence>
<accession>A0A3N4JRG4</accession>
<keyword evidence="11" id="KW-1185">Reference proteome</keyword>
<protein>
    <recommendedName>
        <fullName evidence="12">CRCB-domain-containing protein</fullName>
    </recommendedName>
</protein>
<evidence type="ECO:0000256" key="3">
    <source>
        <dbReference type="ARBA" id="ARBA00022475"/>
    </source>
</evidence>
<keyword evidence="4 9" id="KW-0812">Transmembrane</keyword>
<feature type="transmembrane region" description="Helical" evidence="9">
    <location>
        <begin position="364"/>
        <end position="385"/>
    </location>
</feature>
<dbReference type="EMBL" id="ML120384">
    <property type="protein sequence ID" value="RPA99847.1"/>
    <property type="molecule type" value="Genomic_DNA"/>
</dbReference>
<dbReference type="AlphaFoldDB" id="A0A3N4JRG4"/>
<evidence type="ECO:0000256" key="4">
    <source>
        <dbReference type="ARBA" id="ARBA00022692"/>
    </source>
</evidence>
<comment type="subcellular location">
    <subcellularLocation>
        <location evidence="2">Cell membrane</location>
        <topology evidence="2">Multi-pass membrane protein</topology>
    </subcellularLocation>
</comment>
<feature type="transmembrane region" description="Helical" evidence="9">
    <location>
        <begin position="241"/>
        <end position="261"/>
    </location>
</feature>
<evidence type="ECO:0000256" key="5">
    <source>
        <dbReference type="ARBA" id="ARBA00022989"/>
    </source>
</evidence>